<dbReference type="PANTHER" id="PTHR42663:SF6">
    <property type="entry name" value="HYDROLASE C777.06C-RELATED"/>
    <property type="match status" value="1"/>
</dbReference>
<dbReference type="SMART" id="SM00849">
    <property type="entry name" value="Lactamase_B"/>
    <property type="match status" value="1"/>
</dbReference>
<comment type="caution">
    <text evidence="2">The sequence shown here is derived from an EMBL/GenBank/DDBJ whole genome shotgun (WGS) entry which is preliminary data.</text>
</comment>
<dbReference type="InterPro" id="IPR036866">
    <property type="entry name" value="RibonucZ/Hydroxyglut_hydro"/>
</dbReference>
<name>A0A918F499_9DEIO</name>
<dbReference type="SUPFAM" id="SSF56281">
    <property type="entry name" value="Metallo-hydrolase/oxidoreductase"/>
    <property type="match status" value="1"/>
</dbReference>
<evidence type="ECO:0000313" key="2">
    <source>
        <dbReference type="EMBL" id="GGQ99973.1"/>
    </source>
</evidence>
<organism evidence="2 3">
    <name type="scientific">Deinococcus ruber</name>
    <dbReference type="NCBI Taxonomy" id="1848197"/>
    <lineage>
        <taxon>Bacteria</taxon>
        <taxon>Thermotogati</taxon>
        <taxon>Deinococcota</taxon>
        <taxon>Deinococci</taxon>
        <taxon>Deinococcales</taxon>
        <taxon>Deinococcaceae</taxon>
        <taxon>Deinococcus</taxon>
    </lineage>
</organism>
<dbReference type="PANTHER" id="PTHR42663">
    <property type="entry name" value="HYDROLASE C777.06C-RELATED-RELATED"/>
    <property type="match status" value="1"/>
</dbReference>
<accession>A0A918F499</accession>
<dbReference type="Gene3D" id="3.60.15.10">
    <property type="entry name" value="Ribonuclease Z/Hydroxyacylglutathione hydrolase-like"/>
    <property type="match status" value="1"/>
</dbReference>
<evidence type="ECO:0000259" key="1">
    <source>
        <dbReference type="SMART" id="SM00849"/>
    </source>
</evidence>
<evidence type="ECO:0000313" key="3">
    <source>
        <dbReference type="Proteomes" id="UP000603865"/>
    </source>
</evidence>
<keyword evidence="3" id="KW-1185">Reference proteome</keyword>
<sequence>MLPAELHFLGTSDSKGVPRFWCSCAVCQEARTTGANRRTRSSALIRRGPDTLLLDCGPDLHTQLARLDSPIIPGAVLISHAHNDHMLGLGDLLDYVGYAGGRLNIYAPEKVIPQLQERFAYAFRANGFHRAAPVQPLPPQGLELCGYTVRAFEVPHGANGTSHAFRFDSPAHRWAYMTDAIDVPGDTATCWLDKLNLLVLGASFSDESAAEHSGRSVYDVREALGLPWARAAGRVLLSHLSHDIDTRESLPDERFGYAHDGLRVELQ</sequence>
<dbReference type="CDD" id="cd16279">
    <property type="entry name" value="metallo-hydrolase-like_MBL-fold"/>
    <property type="match status" value="1"/>
</dbReference>
<gene>
    <name evidence="2" type="ORF">GCM10008957_10810</name>
</gene>
<dbReference type="Proteomes" id="UP000603865">
    <property type="component" value="Unassembled WGS sequence"/>
</dbReference>
<dbReference type="EMBL" id="BMQL01000004">
    <property type="protein sequence ID" value="GGQ99973.1"/>
    <property type="molecule type" value="Genomic_DNA"/>
</dbReference>
<reference evidence="2" key="1">
    <citation type="journal article" date="2014" name="Int. J. Syst. Evol. Microbiol.">
        <title>Complete genome sequence of Corynebacterium casei LMG S-19264T (=DSM 44701T), isolated from a smear-ripened cheese.</title>
        <authorList>
            <consortium name="US DOE Joint Genome Institute (JGI-PGF)"/>
            <person name="Walter F."/>
            <person name="Albersmeier A."/>
            <person name="Kalinowski J."/>
            <person name="Ruckert C."/>
        </authorList>
    </citation>
    <scope>NUCLEOTIDE SEQUENCE</scope>
    <source>
        <strain evidence="2">JCM 31311</strain>
    </source>
</reference>
<proteinExistence type="predicted"/>
<dbReference type="Pfam" id="PF12706">
    <property type="entry name" value="Lactamase_B_2"/>
    <property type="match status" value="1"/>
</dbReference>
<dbReference type="AlphaFoldDB" id="A0A918F499"/>
<reference evidence="2" key="2">
    <citation type="submission" date="2020-09" db="EMBL/GenBank/DDBJ databases">
        <authorList>
            <person name="Sun Q."/>
            <person name="Ohkuma M."/>
        </authorList>
    </citation>
    <scope>NUCLEOTIDE SEQUENCE</scope>
    <source>
        <strain evidence="2">JCM 31311</strain>
    </source>
</reference>
<feature type="domain" description="Metallo-beta-lactamase" evidence="1">
    <location>
        <begin position="39"/>
        <end position="239"/>
    </location>
</feature>
<dbReference type="RefSeq" id="WP_229775901.1">
    <property type="nucleotide sequence ID" value="NZ_BMQL01000004.1"/>
</dbReference>
<dbReference type="InterPro" id="IPR001279">
    <property type="entry name" value="Metallo-B-lactamas"/>
</dbReference>
<protein>
    <submittedName>
        <fullName evidence="2">MBL fold metallo-hydrolase</fullName>
    </submittedName>
</protein>